<sequence>MAQSGQGLHVDTTSDEGVATCNRSPVSPAFGMAQDQVDASVLAELPKEIQDEVLASFSVPILVPPPPQEALDNDTTQETTWTCPMCTFSNHAAMAKSVVKKSITAIKTTHEHREELLQSATAKIHQVHETASKQLHHVYETTTQQLQAALSPRSPGRFPKKGKLTIPEPNVLLELNVLRTDLKTPCKPGDEVYEALLLELWSSVYLQNAILSMPSNPFVRDGEGWLSLGFQRSNPDTDFRGGGLLGLKCLVYVCSMHMDKMSFIFQEQVPQSGHRWYPVCVAGINLTCMLAGLLKLGDGSYEETEENYWRLFEEPSAFYELYFYAFLKMDQIWHRSQATYMQFGDVLKATKRLVRYALAQGPTNLTEFAAFTEKVHVDDFKITKRTEYYQDYEDGECPDPRRVTEDDFAYENSTDDIASLHYDLKK</sequence>
<dbReference type="InterPro" id="IPR050868">
    <property type="entry name" value="ELMO_domain-containing"/>
</dbReference>
<organism evidence="3 4">
    <name type="scientific">Thraustotheca clavata</name>
    <dbReference type="NCBI Taxonomy" id="74557"/>
    <lineage>
        <taxon>Eukaryota</taxon>
        <taxon>Sar</taxon>
        <taxon>Stramenopiles</taxon>
        <taxon>Oomycota</taxon>
        <taxon>Saprolegniomycetes</taxon>
        <taxon>Saprolegniales</taxon>
        <taxon>Achlyaceae</taxon>
        <taxon>Thraustotheca</taxon>
    </lineage>
</organism>
<comment type="caution">
    <text evidence="3">The sequence shown here is derived from an EMBL/GenBank/DDBJ whole genome shotgun (WGS) entry which is preliminary data.</text>
</comment>
<dbReference type="PROSITE" id="PS51335">
    <property type="entry name" value="ELMO"/>
    <property type="match status" value="1"/>
</dbReference>
<accession>A0A1W0A1T9</accession>
<dbReference type="EMBL" id="JNBS01000653">
    <property type="protein sequence ID" value="OQS04244.1"/>
    <property type="molecule type" value="Genomic_DNA"/>
</dbReference>
<dbReference type="Proteomes" id="UP000243217">
    <property type="component" value="Unassembled WGS sequence"/>
</dbReference>
<dbReference type="PANTHER" id="PTHR12771:SF56">
    <property type="entry name" value="CED-12"/>
    <property type="match status" value="1"/>
</dbReference>
<evidence type="ECO:0000313" key="3">
    <source>
        <dbReference type="EMBL" id="OQS04244.1"/>
    </source>
</evidence>
<gene>
    <name evidence="3" type="ORF">THRCLA_03514</name>
</gene>
<dbReference type="InterPro" id="IPR006816">
    <property type="entry name" value="ELMO_dom"/>
</dbReference>
<name>A0A1W0A1T9_9STRA</name>
<dbReference type="AlphaFoldDB" id="A0A1W0A1T9"/>
<feature type="region of interest" description="Disordered" evidence="1">
    <location>
        <begin position="1"/>
        <end position="23"/>
    </location>
</feature>
<evidence type="ECO:0000256" key="1">
    <source>
        <dbReference type="SAM" id="MobiDB-lite"/>
    </source>
</evidence>
<dbReference type="Gene3D" id="6.10.250.1630">
    <property type="match status" value="1"/>
</dbReference>
<proteinExistence type="predicted"/>
<protein>
    <recommendedName>
        <fullName evidence="2">ELMO domain-containing protein</fullName>
    </recommendedName>
</protein>
<reference evidence="3 4" key="1">
    <citation type="journal article" date="2014" name="Genome Biol. Evol.">
        <title>The secreted proteins of Achlya hypogyna and Thraustotheca clavata identify the ancestral oomycete secretome and reveal gene acquisitions by horizontal gene transfer.</title>
        <authorList>
            <person name="Misner I."/>
            <person name="Blouin N."/>
            <person name="Leonard G."/>
            <person name="Richards T.A."/>
            <person name="Lane C.E."/>
        </authorList>
    </citation>
    <scope>NUCLEOTIDE SEQUENCE [LARGE SCALE GENOMIC DNA]</scope>
    <source>
        <strain evidence="3 4">ATCC 34112</strain>
    </source>
</reference>
<evidence type="ECO:0000313" key="4">
    <source>
        <dbReference type="Proteomes" id="UP000243217"/>
    </source>
</evidence>
<feature type="domain" description="ELMO" evidence="2">
    <location>
        <begin position="192"/>
        <end position="358"/>
    </location>
</feature>
<dbReference type="PANTHER" id="PTHR12771">
    <property type="entry name" value="ENGULFMENT AND CELL MOTILITY"/>
    <property type="match status" value="1"/>
</dbReference>
<keyword evidence="4" id="KW-1185">Reference proteome</keyword>
<dbReference type="OrthoDB" id="67155at2759"/>
<evidence type="ECO:0000259" key="2">
    <source>
        <dbReference type="PROSITE" id="PS51335"/>
    </source>
</evidence>
<dbReference type="Pfam" id="PF04727">
    <property type="entry name" value="ELMO_CED12"/>
    <property type="match status" value="1"/>
</dbReference>